<sequence length="224" mass="24101">MPKDSIFENPFLELLTNAYAQNVADTIVSPTLDAIVDPNLVGTITPTPTPTETITPTTSGTKVSLLLQTQQTIELNDTFNVSLEIESGTTQIKGFTITISYDPNTVSIENSTYSDTYFTSNNEIIENQAAGEIVIVGNAQADPVTINRAIAQLTFRAQSPGDILISIDQDSARSSIFSSSNTNVLGVVQNLELQVGSMITTTPTPSITQPIKELPKNDFDDIAE</sequence>
<dbReference type="SUPFAM" id="SSF49384">
    <property type="entry name" value="Carbohydrate-binding domain"/>
    <property type="match status" value="1"/>
</dbReference>
<feature type="non-terminal residue" evidence="2">
    <location>
        <position position="224"/>
    </location>
</feature>
<evidence type="ECO:0008006" key="4">
    <source>
        <dbReference type="Google" id="ProtNLM"/>
    </source>
</evidence>
<evidence type="ECO:0000313" key="2">
    <source>
        <dbReference type="EMBL" id="MCA9385582.1"/>
    </source>
</evidence>
<dbReference type="InterPro" id="IPR008965">
    <property type="entry name" value="CBM2/CBM3_carb-bd_dom_sf"/>
</dbReference>
<comment type="caution">
    <text evidence="2">The sequence shown here is derived from an EMBL/GenBank/DDBJ whole genome shotgun (WGS) entry which is preliminary data.</text>
</comment>
<accession>A0A955L8E8</accession>
<name>A0A955L8E8_9BACT</name>
<evidence type="ECO:0000256" key="1">
    <source>
        <dbReference type="SAM" id="MobiDB-lite"/>
    </source>
</evidence>
<dbReference type="EMBL" id="JAGQLH010000028">
    <property type="protein sequence ID" value="MCA9385582.1"/>
    <property type="molecule type" value="Genomic_DNA"/>
</dbReference>
<reference evidence="2" key="2">
    <citation type="journal article" date="2021" name="Microbiome">
        <title>Successional dynamics and alternative stable states in a saline activated sludge microbial community over 9 years.</title>
        <authorList>
            <person name="Wang Y."/>
            <person name="Ye J."/>
            <person name="Ju F."/>
            <person name="Liu L."/>
            <person name="Boyd J.A."/>
            <person name="Deng Y."/>
            <person name="Parks D.H."/>
            <person name="Jiang X."/>
            <person name="Yin X."/>
            <person name="Woodcroft B.J."/>
            <person name="Tyson G.W."/>
            <person name="Hugenholtz P."/>
            <person name="Polz M.F."/>
            <person name="Zhang T."/>
        </authorList>
    </citation>
    <scope>NUCLEOTIDE SEQUENCE</scope>
    <source>
        <strain evidence="2">HKST-UBA11</strain>
    </source>
</reference>
<organism evidence="2 3">
    <name type="scientific">Candidatus Dojkabacteria bacterium</name>
    <dbReference type="NCBI Taxonomy" id="2099670"/>
    <lineage>
        <taxon>Bacteria</taxon>
        <taxon>Candidatus Dojkabacteria</taxon>
    </lineage>
</organism>
<dbReference type="Gene3D" id="2.60.40.680">
    <property type="match status" value="1"/>
</dbReference>
<proteinExistence type="predicted"/>
<reference evidence="2" key="1">
    <citation type="submission" date="2020-04" db="EMBL/GenBank/DDBJ databases">
        <authorList>
            <person name="Zhang T."/>
        </authorList>
    </citation>
    <scope>NUCLEOTIDE SEQUENCE</scope>
    <source>
        <strain evidence="2">HKST-UBA11</strain>
    </source>
</reference>
<feature type="compositionally biased region" description="Basic and acidic residues" evidence="1">
    <location>
        <begin position="213"/>
        <end position="224"/>
    </location>
</feature>
<gene>
    <name evidence="2" type="ORF">KC717_02955</name>
</gene>
<dbReference type="GO" id="GO:0030246">
    <property type="term" value="F:carbohydrate binding"/>
    <property type="evidence" value="ECO:0007669"/>
    <property type="project" value="InterPro"/>
</dbReference>
<protein>
    <recommendedName>
        <fullName evidence="4">Cohesin domain-containing protein</fullName>
    </recommendedName>
</protein>
<dbReference type="AlphaFoldDB" id="A0A955L8E8"/>
<dbReference type="Proteomes" id="UP000754563">
    <property type="component" value="Unassembled WGS sequence"/>
</dbReference>
<evidence type="ECO:0000313" key="3">
    <source>
        <dbReference type="Proteomes" id="UP000754563"/>
    </source>
</evidence>
<feature type="region of interest" description="Disordered" evidence="1">
    <location>
        <begin position="204"/>
        <end position="224"/>
    </location>
</feature>